<evidence type="ECO:0000256" key="1">
    <source>
        <dbReference type="SAM" id="MobiDB-lite"/>
    </source>
</evidence>
<evidence type="ECO:0000313" key="2">
    <source>
        <dbReference type="EMBL" id="OBV10544.1"/>
    </source>
</evidence>
<gene>
    <name evidence="2" type="ORF">I603_2146</name>
</gene>
<dbReference type="STRING" id="1300349.I603_2146"/>
<reference evidence="2 3" key="1">
    <citation type="submission" date="2016-06" db="EMBL/GenBank/DDBJ databases">
        <title>Genome sequence of Porphyrobacter dokdonensis DSW-74.</title>
        <authorList>
            <person name="Kim J.F."/>
            <person name="Song J.Y."/>
        </authorList>
    </citation>
    <scope>NUCLEOTIDE SEQUENCE [LARGE SCALE GENOMIC DNA]</scope>
    <source>
        <strain evidence="2 3">DSW-74</strain>
    </source>
</reference>
<accession>A0A1A7BDH4</accession>
<comment type="caution">
    <text evidence="2">The sequence shown here is derived from an EMBL/GenBank/DDBJ whole genome shotgun (WGS) entry which is preliminary data.</text>
</comment>
<sequence>MVELLFGLACLAFVVVGIAYLEARRERPASEAESAVSPISVSQSVIDRSTSVPAAPSSDETTGDDPLAVDGLEHQGSEKNRLRELMGIALTAPTPDAIMEFSAFASRLRHLGPYNIYMIFAQRPGAKAVASRKDWARVGQTVRPDAMPILILRPKGPITQVFELEDTLPQRDKDPRHDVFAAVGEFKPTTLGAAIKSLASSKKRNLKVEVVLEDLGSNRAGQITAQPSLPLSPDEPLQGEPELKALTPGAQAGHWRVKLNRRLTDAEKFATLLHELGHLFCGHVGAFDPGKQKDDEYGWPDRSRLPYRAKEVEAELVSWHICERWGLTTGSALYLRPYMERAEADVRQVDLDRVIRAIARIEQFIPRRPPPSKLPRAPKA</sequence>
<proteinExistence type="predicted"/>
<dbReference type="EMBL" id="LZYB01000005">
    <property type="protein sequence ID" value="OBV10544.1"/>
    <property type="molecule type" value="Genomic_DNA"/>
</dbReference>
<dbReference type="RefSeq" id="WP_068864874.1">
    <property type="nucleotide sequence ID" value="NZ_LZYB01000005.1"/>
</dbReference>
<evidence type="ECO:0000313" key="3">
    <source>
        <dbReference type="Proteomes" id="UP000092484"/>
    </source>
</evidence>
<dbReference type="AlphaFoldDB" id="A0A1A7BDH4"/>
<protein>
    <submittedName>
        <fullName evidence="2">LtrC-like protein</fullName>
    </submittedName>
</protein>
<name>A0A1A7BDH4_9SPHN</name>
<feature type="region of interest" description="Disordered" evidence="1">
    <location>
        <begin position="47"/>
        <end position="73"/>
    </location>
</feature>
<dbReference type="Proteomes" id="UP000092484">
    <property type="component" value="Unassembled WGS sequence"/>
</dbReference>
<organism evidence="2 3">
    <name type="scientific">Erythrobacter dokdonensis DSW-74</name>
    <dbReference type="NCBI Taxonomy" id="1300349"/>
    <lineage>
        <taxon>Bacteria</taxon>
        <taxon>Pseudomonadati</taxon>
        <taxon>Pseudomonadota</taxon>
        <taxon>Alphaproteobacteria</taxon>
        <taxon>Sphingomonadales</taxon>
        <taxon>Erythrobacteraceae</taxon>
        <taxon>Erythrobacter/Porphyrobacter group</taxon>
        <taxon>Erythrobacter</taxon>
    </lineage>
</organism>
<keyword evidence="3" id="KW-1185">Reference proteome</keyword>